<dbReference type="GO" id="GO:0005737">
    <property type="term" value="C:cytoplasm"/>
    <property type="evidence" value="ECO:0007669"/>
    <property type="project" value="TreeGrafter"/>
</dbReference>
<comment type="caution">
    <text evidence="9">The sequence shown here is derived from an EMBL/GenBank/DDBJ whole genome shotgun (WGS) entry which is preliminary data.</text>
</comment>
<keyword evidence="3 6" id="KW-0547">Nucleotide-binding</keyword>
<feature type="compositionally biased region" description="Low complexity" evidence="7">
    <location>
        <begin position="399"/>
        <end position="415"/>
    </location>
</feature>
<dbReference type="EMBL" id="JALJOV010000118">
    <property type="protein sequence ID" value="KAK9867004.1"/>
    <property type="molecule type" value="Genomic_DNA"/>
</dbReference>
<feature type="region of interest" description="Disordered" evidence="7">
    <location>
        <begin position="190"/>
        <end position="381"/>
    </location>
</feature>
<dbReference type="PANTHER" id="PTHR23257">
    <property type="entry name" value="SERINE-THREONINE PROTEIN KINASE"/>
    <property type="match status" value="1"/>
</dbReference>
<dbReference type="SMART" id="SM00220">
    <property type="entry name" value="S_TKc"/>
    <property type="match status" value="1"/>
</dbReference>
<keyword evidence="4" id="KW-0418">Kinase</keyword>
<dbReference type="SUPFAM" id="SSF54277">
    <property type="entry name" value="CAD &amp; PB1 domains"/>
    <property type="match status" value="1"/>
</dbReference>
<dbReference type="InterPro" id="IPR011009">
    <property type="entry name" value="Kinase-like_dom_sf"/>
</dbReference>
<evidence type="ECO:0000313" key="10">
    <source>
        <dbReference type="Proteomes" id="UP001485043"/>
    </source>
</evidence>
<dbReference type="PRINTS" id="PR00109">
    <property type="entry name" value="TYRKINASE"/>
</dbReference>
<evidence type="ECO:0000256" key="2">
    <source>
        <dbReference type="ARBA" id="ARBA00022679"/>
    </source>
</evidence>
<dbReference type="Pfam" id="PF07714">
    <property type="entry name" value="PK_Tyr_Ser-Thr"/>
    <property type="match status" value="1"/>
</dbReference>
<dbReference type="PROSITE" id="PS00108">
    <property type="entry name" value="PROTEIN_KINASE_ST"/>
    <property type="match status" value="1"/>
</dbReference>
<gene>
    <name evidence="9" type="ORF">WJX84_008904</name>
</gene>
<keyword evidence="5 6" id="KW-0067">ATP-binding</keyword>
<dbReference type="GO" id="GO:0004674">
    <property type="term" value="F:protein serine/threonine kinase activity"/>
    <property type="evidence" value="ECO:0007669"/>
    <property type="project" value="UniProtKB-KW"/>
</dbReference>
<evidence type="ECO:0000259" key="8">
    <source>
        <dbReference type="PROSITE" id="PS50011"/>
    </source>
</evidence>
<keyword evidence="2" id="KW-0808">Transferase</keyword>
<feature type="region of interest" description="Disordered" evidence="7">
    <location>
        <begin position="399"/>
        <end position="455"/>
    </location>
</feature>
<name>A0AAW1TBZ6_9CHLO</name>
<dbReference type="PANTHER" id="PTHR23257:SF963">
    <property type="entry name" value="AT08303P"/>
    <property type="match status" value="1"/>
</dbReference>
<dbReference type="InterPro" id="IPR017441">
    <property type="entry name" value="Protein_kinase_ATP_BS"/>
</dbReference>
<dbReference type="InterPro" id="IPR008271">
    <property type="entry name" value="Ser/Thr_kinase_AS"/>
</dbReference>
<dbReference type="AlphaFoldDB" id="A0AAW1TBZ6"/>
<dbReference type="Gene3D" id="1.10.510.10">
    <property type="entry name" value="Transferase(Phosphotransferase) domain 1"/>
    <property type="match status" value="1"/>
</dbReference>
<feature type="compositionally biased region" description="Polar residues" evidence="7">
    <location>
        <begin position="293"/>
        <end position="306"/>
    </location>
</feature>
<feature type="compositionally biased region" description="Polar residues" evidence="7">
    <location>
        <begin position="208"/>
        <end position="232"/>
    </location>
</feature>
<protein>
    <recommendedName>
        <fullName evidence="8">Protein kinase domain-containing protein</fullName>
    </recommendedName>
</protein>
<dbReference type="InterPro" id="IPR050167">
    <property type="entry name" value="Ser_Thr_protein_kinase"/>
</dbReference>
<keyword evidence="10" id="KW-1185">Reference proteome</keyword>
<evidence type="ECO:0000256" key="1">
    <source>
        <dbReference type="ARBA" id="ARBA00022527"/>
    </source>
</evidence>
<evidence type="ECO:0000256" key="4">
    <source>
        <dbReference type="ARBA" id="ARBA00022777"/>
    </source>
</evidence>
<organism evidence="9 10">
    <name type="scientific">Apatococcus fuscideae</name>
    <dbReference type="NCBI Taxonomy" id="2026836"/>
    <lineage>
        <taxon>Eukaryota</taxon>
        <taxon>Viridiplantae</taxon>
        <taxon>Chlorophyta</taxon>
        <taxon>core chlorophytes</taxon>
        <taxon>Trebouxiophyceae</taxon>
        <taxon>Chlorellales</taxon>
        <taxon>Chlorellaceae</taxon>
        <taxon>Apatococcus</taxon>
    </lineage>
</organism>
<dbReference type="SUPFAM" id="SSF56112">
    <property type="entry name" value="Protein kinase-like (PK-like)"/>
    <property type="match status" value="1"/>
</dbReference>
<evidence type="ECO:0000256" key="5">
    <source>
        <dbReference type="ARBA" id="ARBA00022840"/>
    </source>
</evidence>
<sequence>MTDLQTRDKLKFVCRWGGRWKTPERGQPATFEGGETKLCSLPWPATLPQFVQKLQELTETTIPGSLAIRYQLEDFQSEDDLVALNSEDDLENFKDEFDQITKAAALGSDSKRHLRVYLLPLRRNNLQVGVPVQEKSAADPRSKGHVRFAGERIPVPSSSELPLEPIKAVRVEKPAARNFTAGRTSLKKFFGVRTSHAPEAGDQPLTRMGSSSTKSSPTAGPYTDNLTRQSSESIDDQASPRVPNSPGKGTTGLSTVLLRSPSATGKQRSPAAVSALSVAAGGAQLHDRHSGSPRGSLTPQGSRTLNPSAWGSSGASSPQGAPPTGPARPHGGIGARQGSQGFTEAELGPDAAPTKKRGQSHWVSQIGAAPPGRLRKPSDPVAAEVGAAAAGTAGVGAAAQPAAAPQSPAGSRGSATELTRADSPAVVPGPDAAPKADTLPRRITSSESTDQQMGLQTPYLSAKEEECATEIEAAVNQAWDFKNNLMTTTIDGPSEQPTMVVVPVPADALQPGAVVVLADATAGAIQMGGRRRVQITLPEEGEIAAAPAQQMLPELPPMPPTHLARVAYGSMVAGDWASIALPVELDANGTGAAVVEAPLAPVNLQQVDANDLDKIRELGRGQFGSVWMAKWLGVEVAVKELLGQNTPRARAEMYGEAEMLAALRHPCVIAIYGLVVNQEAPASVIEYVRGGSLKGGLQRLKQHGYAARRVRAAIALQAARGMEYLHSRRVVHFDLKCDNLLCDLRDLHRPVVKIGDLGLSKKKATTFVSGNMRGTLPWMAPELFPNASHLEDDQSEDRVTEKVDIFSFGMCMWEIWTLGDQPYPGLPLHEVFAGIMNGSLRPSRPPDCQDDWMEIMMPCWADEPASRPSFTEIAEALDRLVTVYERGEARLPSMQIGASIMDLRKNSSV</sequence>
<dbReference type="GO" id="GO:0005524">
    <property type="term" value="F:ATP binding"/>
    <property type="evidence" value="ECO:0007669"/>
    <property type="project" value="UniProtKB-UniRule"/>
</dbReference>
<dbReference type="Proteomes" id="UP001485043">
    <property type="component" value="Unassembled WGS sequence"/>
</dbReference>
<dbReference type="PROSITE" id="PS50011">
    <property type="entry name" value="PROTEIN_KINASE_DOM"/>
    <property type="match status" value="1"/>
</dbReference>
<feature type="compositionally biased region" description="Low complexity" evidence="7">
    <location>
        <begin position="271"/>
        <end position="284"/>
    </location>
</feature>
<feature type="binding site" evidence="6">
    <location>
        <position position="639"/>
    </location>
    <ligand>
        <name>ATP</name>
        <dbReference type="ChEBI" id="CHEBI:30616"/>
    </ligand>
</feature>
<dbReference type="PROSITE" id="PS00107">
    <property type="entry name" value="PROTEIN_KINASE_ATP"/>
    <property type="match status" value="1"/>
</dbReference>
<feature type="compositionally biased region" description="Polar residues" evidence="7">
    <location>
        <begin position="443"/>
        <end position="455"/>
    </location>
</feature>
<evidence type="ECO:0000256" key="6">
    <source>
        <dbReference type="PROSITE-ProRule" id="PRU10141"/>
    </source>
</evidence>
<dbReference type="InterPro" id="IPR001245">
    <property type="entry name" value="Ser-Thr/Tyr_kinase_cat_dom"/>
</dbReference>
<evidence type="ECO:0000313" key="9">
    <source>
        <dbReference type="EMBL" id="KAK9867004.1"/>
    </source>
</evidence>
<reference evidence="9 10" key="1">
    <citation type="journal article" date="2024" name="Nat. Commun.">
        <title>Phylogenomics reveals the evolutionary origins of lichenization in chlorophyte algae.</title>
        <authorList>
            <person name="Puginier C."/>
            <person name="Libourel C."/>
            <person name="Otte J."/>
            <person name="Skaloud P."/>
            <person name="Haon M."/>
            <person name="Grisel S."/>
            <person name="Petersen M."/>
            <person name="Berrin J.G."/>
            <person name="Delaux P.M."/>
            <person name="Dal Grande F."/>
            <person name="Keller J."/>
        </authorList>
    </citation>
    <scope>NUCLEOTIDE SEQUENCE [LARGE SCALE GENOMIC DNA]</scope>
    <source>
        <strain evidence="9 10">SAG 2523</strain>
    </source>
</reference>
<keyword evidence="1" id="KW-0723">Serine/threonine-protein kinase</keyword>
<proteinExistence type="predicted"/>
<feature type="compositionally biased region" description="Low complexity" evidence="7">
    <location>
        <begin position="307"/>
        <end position="319"/>
    </location>
</feature>
<dbReference type="GO" id="GO:0007165">
    <property type="term" value="P:signal transduction"/>
    <property type="evidence" value="ECO:0007669"/>
    <property type="project" value="TreeGrafter"/>
</dbReference>
<dbReference type="InterPro" id="IPR000719">
    <property type="entry name" value="Prot_kinase_dom"/>
</dbReference>
<accession>A0AAW1TBZ6</accession>
<evidence type="ECO:0000256" key="3">
    <source>
        <dbReference type="ARBA" id="ARBA00022741"/>
    </source>
</evidence>
<feature type="domain" description="Protein kinase" evidence="8">
    <location>
        <begin position="612"/>
        <end position="881"/>
    </location>
</feature>
<evidence type="ECO:0000256" key="7">
    <source>
        <dbReference type="SAM" id="MobiDB-lite"/>
    </source>
</evidence>